<evidence type="ECO:0000256" key="5">
    <source>
        <dbReference type="ARBA" id="ARBA00022741"/>
    </source>
</evidence>
<dbReference type="GO" id="GO:0005886">
    <property type="term" value="C:plasma membrane"/>
    <property type="evidence" value="ECO:0007669"/>
    <property type="project" value="UniProtKB-SubCell"/>
</dbReference>
<keyword evidence="8" id="KW-0472">Membrane</keyword>
<feature type="domain" description="ABC transporter" evidence="9">
    <location>
        <begin position="8"/>
        <end position="243"/>
    </location>
</feature>
<dbReference type="CDD" id="cd03215">
    <property type="entry name" value="ABC_Carb_Monos_II"/>
    <property type="match status" value="1"/>
</dbReference>
<keyword evidence="5" id="KW-0547">Nucleotide-binding</keyword>
<dbReference type="PANTHER" id="PTHR43790:SF4">
    <property type="entry name" value="GUANOSINE IMPORT ATP-BINDING PROTEIN NUPO"/>
    <property type="match status" value="1"/>
</dbReference>
<keyword evidence="7" id="KW-1278">Translocase</keyword>
<gene>
    <name evidence="10" type="ORF">SAMN02745133_02931</name>
</gene>
<dbReference type="GO" id="GO:0005524">
    <property type="term" value="F:ATP binding"/>
    <property type="evidence" value="ECO:0007669"/>
    <property type="project" value="UniProtKB-KW"/>
</dbReference>
<protein>
    <submittedName>
        <fullName evidence="10">Nucleoside ABC transporter ATP-binding protein</fullName>
    </submittedName>
</protein>
<comment type="subcellular location">
    <subcellularLocation>
        <location evidence="1">Cell membrane</location>
        <topology evidence="1">Peripheral membrane protein</topology>
    </subcellularLocation>
</comment>
<keyword evidence="3" id="KW-1003">Cell membrane</keyword>
<feature type="domain" description="ABC transporter" evidence="9">
    <location>
        <begin position="260"/>
        <end position="504"/>
    </location>
</feature>
<name>A0A1M5CHI3_9FIRM</name>
<accession>A0A1M5CHI3</accession>
<evidence type="ECO:0000313" key="10">
    <source>
        <dbReference type="EMBL" id="SHF54131.1"/>
    </source>
</evidence>
<keyword evidence="11" id="KW-1185">Reference proteome</keyword>
<evidence type="ECO:0000256" key="4">
    <source>
        <dbReference type="ARBA" id="ARBA00022737"/>
    </source>
</evidence>
<dbReference type="OrthoDB" id="9771863at2"/>
<keyword evidence="6 10" id="KW-0067">ATP-binding</keyword>
<organism evidence="10 11">
    <name type="scientific">Desulforamulus putei DSM 12395</name>
    <dbReference type="NCBI Taxonomy" id="1121429"/>
    <lineage>
        <taxon>Bacteria</taxon>
        <taxon>Bacillati</taxon>
        <taxon>Bacillota</taxon>
        <taxon>Clostridia</taxon>
        <taxon>Eubacteriales</taxon>
        <taxon>Peptococcaceae</taxon>
        <taxon>Desulforamulus</taxon>
    </lineage>
</organism>
<dbReference type="InterPro" id="IPR003593">
    <property type="entry name" value="AAA+_ATPase"/>
</dbReference>
<dbReference type="AlphaFoldDB" id="A0A1M5CHI3"/>
<dbReference type="InterPro" id="IPR027417">
    <property type="entry name" value="P-loop_NTPase"/>
</dbReference>
<sequence>MPQSEILLKMQGISKSFGPVKANDNINFEVKKGEIHALIGENGAGKTTLMKILFGLHKPDSGTIYFAGDRLDLTGPKDAMAKGIGMVHQHFMLIPSLTVTENIVLGSEPKKNLFFDIKAAEEQVIRISNEYGLKVDPKARIRDCSVGIQQRVEIIKALSRGAELLILDEPTAVLTPQETRDLFVVLRQMVKQGMTIIFISHKLKEVLEISQRITVMRAGKVVGVVETGATSEEQLASLMVGRQVLLRVEKRLSSPGRNILEVKKLWVSDQRGLPAVRGVSFNVRAGEILGVAGVEGNGQTELVEAICGLRHIESGQVLKDGNELAGKSVREIRKLGVAHIPEDRFTSGLCGEASILENLIGGLHLDTPFSSKGVLNKKEIQEFVEKAVEDYGIKVGSVHDPVKSLSGGNAQKVVIARELASDANLIVAAQPTRGVDIGAIEFIHRLIVQKRDEGKGILLISADLQEVLSLSDRLIVLYEGQIVAELVTRQTTEEEVGLYMTGGKRMVVEGGEGV</sequence>
<dbReference type="InterPro" id="IPR050107">
    <property type="entry name" value="ABC_carbohydrate_import_ATPase"/>
</dbReference>
<evidence type="ECO:0000256" key="1">
    <source>
        <dbReference type="ARBA" id="ARBA00004202"/>
    </source>
</evidence>
<dbReference type="PROSITE" id="PS50893">
    <property type="entry name" value="ABC_TRANSPORTER_2"/>
    <property type="match status" value="2"/>
</dbReference>
<dbReference type="InterPro" id="IPR017871">
    <property type="entry name" value="ABC_transporter-like_CS"/>
</dbReference>
<dbReference type="InterPro" id="IPR003439">
    <property type="entry name" value="ABC_transporter-like_ATP-bd"/>
</dbReference>
<evidence type="ECO:0000256" key="7">
    <source>
        <dbReference type="ARBA" id="ARBA00022967"/>
    </source>
</evidence>
<dbReference type="SMART" id="SM00382">
    <property type="entry name" value="AAA"/>
    <property type="match status" value="1"/>
</dbReference>
<proteinExistence type="predicted"/>
<dbReference type="Pfam" id="PF00005">
    <property type="entry name" value="ABC_tran"/>
    <property type="match status" value="2"/>
</dbReference>
<dbReference type="CDD" id="cd03216">
    <property type="entry name" value="ABC_Carb_Monos_I"/>
    <property type="match status" value="1"/>
</dbReference>
<evidence type="ECO:0000313" key="11">
    <source>
        <dbReference type="Proteomes" id="UP000184148"/>
    </source>
</evidence>
<dbReference type="PROSITE" id="PS00211">
    <property type="entry name" value="ABC_TRANSPORTER_1"/>
    <property type="match status" value="1"/>
</dbReference>
<dbReference type="EMBL" id="FQUY01000032">
    <property type="protein sequence ID" value="SHF54131.1"/>
    <property type="molecule type" value="Genomic_DNA"/>
</dbReference>
<dbReference type="STRING" id="1121429.SAMN02745133_02931"/>
<keyword evidence="4" id="KW-0677">Repeat</keyword>
<dbReference type="Gene3D" id="3.40.50.300">
    <property type="entry name" value="P-loop containing nucleotide triphosphate hydrolases"/>
    <property type="match status" value="2"/>
</dbReference>
<reference evidence="11" key="1">
    <citation type="submission" date="2016-11" db="EMBL/GenBank/DDBJ databases">
        <authorList>
            <person name="Varghese N."/>
            <person name="Submissions S."/>
        </authorList>
    </citation>
    <scope>NUCLEOTIDE SEQUENCE [LARGE SCALE GENOMIC DNA]</scope>
    <source>
        <strain evidence="11">DSM 12395</strain>
    </source>
</reference>
<evidence type="ECO:0000256" key="6">
    <source>
        <dbReference type="ARBA" id="ARBA00022840"/>
    </source>
</evidence>
<dbReference type="SUPFAM" id="SSF52540">
    <property type="entry name" value="P-loop containing nucleoside triphosphate hydrolases"/>
    <property type="match status" value="2"/>
</dbReference>
<evidence type="ECO:0000256" key="3">
    <source>
        <dbReference type="ARBA" id="ARBA00022475"/>
    </source>
</evidence>
<dbReference type="RefSeq" id="WP_073240100.1">
    <property type="nucleotide sequence ID" value="NZ_FQUY01000032.1"/>
</dbReference>
<evidence type="ECO:0000256" key="2">
    <source>
        <dbReference type="ARBA" id="ARBA00022448"/>
    </source>
</evidence>
<dbReference type="FunFam" id="3.40.50.300:FF:000127">
    <property type="entry name" value="Ribose import ATP-binding protein RbsA"/>
    <property type="match status" value="1"/>
</dbReference>
<dbReference type="Proteomes" id="UP000184148">
    <property type="component" value="Unassembled WGS sequence"/>
</dbReference>
<dbReference type="GO" id="GO:0016887">
    <property type="term" value="F:ATP hydrolysis activity"/>
    <property type="evidence" value="ECO:0007669"/>
    <property type="project" value="InterPro"/>
</dbReference>
<evidence type="ECO:0000256" key="8">
    <source>
        <dbReference type="ARBA" id="ARBA00023136"/>
    </source>
</evidence>
<dbReference type="PANTHER" id="PTHR43790">
    <property type="entry name" value="CARBOHYDRATE TRANSPORT ATP-BINDING PROTEIN MG119-RELATED"/>
    <property type="match status" value="1"/>
</dbReference>
<keyword evidence="2" id="KW-0813">Transport</keyword>
<evidence type="ECO:0000259" key="9">
    <source>
        <dbReference type="PROSITE" id="PS50893"/>
    </source>
</evidence>